<evidence type="ECO:0000313" key="3">
    <source>
        <dbReference type="Proteomes" id="UP000310168"/>
    </source>
</evidence>
<protein>
    <submittedName>
        <fullName evidence="2">DUF4065 domain-containing protein</fullName>
    </submittedName>
</protein>
<dbReference type="InterPro" id="IPR025272">
    <property type="entry name" value="SocA_Panacea"/>
</dbReference>
<sequence length="189" mass="22412">MQSNNLTKDELVILYIMLKFKNIKMSKLPINKLLYECELNSVDNYGKRITNFKFIHYKKGPYNKNLDDVIKKFALYNNIEDKDNYKIKDEYINYQINLDYDTKKIIDESLDKWVDRCSKGYMVLGSLLNEVYMTPPLLDTPYNEEIDLMKYGKNSGISKVLIHSNELKKIKNRANNHKKELMDIINGKY</sequence>
<dbReference type="Proteomes" id="UP000310168">
    <property type="component" value="Unassembled WGS sequence"/>
</dbReference>
<evidence type="ECO:0000259" key="1">
    <source>
        <dbReference type="Pfam" id="PF13274"/>
    </source>
</evidence>
<evidence type="ECO:0000313" key="2">
    <source>
        <dbReference type="EMBL" id="TKZ26813.1"/>
    </source>
</evidence>
<accession>A0ABY2TMV2</accession>
<comment type="caution">
    <text evidence="2">The sequence shown here is derived from an EMBL/GenBank/DDBJ whole genome shotgun (WGS) entry which is preliminary data.</text>
</comment>
<keyword evidence="3" id="KW-1185">Reference proteome</keyword>
<reference evidence="2 3" key="1">
    <citation type="journal article" date="2019" name="Anaerobe">
        <title>Brachyspira catarrhinii sp. nov., an anaerobic intestinal spirochaete isolated from vervet monkeys may have been misidentified as Brachyspira aalborgi in previous studies.</title>
        <authorList>
            <person name="Phillips N.D."/>
            <person name="La T."/>
            <person name="Hampson D.J."/>
        </authorList>
    </citation>
    <scope>NUCLEOTIDE SEQUENCE [LARGE SCALE GENOMIC DNA]</scope>
    <source>
        <strain evidence="2 3">Z12</strain>
    </source>
</reference>
<dbReference type="RefSeq" id="WP_137999328.1">
    <property type="nucleotide sequence ID" value="NZ_SJDU01000539.1"/>
</dbReference>
<proteinExistence type="predicted"/>
<gene>
    <name evidence="2" type="ORF">EZH24_12150</name>
</gene>
<dbReference type="EMBL" id="SJDU01000539">
    <property type="protein sequence ID" value="TKZ26813.1"/>
    <property type="molecule type" value="Genomic_DNA"/>
</dbReference>
<dbReference type="Pfam" id="PF13274">
    <property type="entry name" value="SocA_Panacea"/>
    <property type="match status" value="1"/>
</dbReference>
<name>A0ABY2TMV2_9SPIR</name>
<organism evidence="2 3">
    <name type="scientific">Brachyspira catarrhinii</name>
    <dbReference type="NCBI Taxonomy" id="2528966"/>
    <lineage>
        <taxon>Bacteria</taxon>
        <taxon>Pseudomonadati</taxon>
        <taxon>Spirochaetota</taxon>
        <taxon>Spirochaetia</taxon>
        <taxon>Brachyspirales</taxon>
        <taxon>Brachyspiraceae</taxon>
        <taxon>Brachyspira</taxon>
    </lineage>
</organism>
<feature type="domain" description="Antitoxin SocA-like Panacea" evidence="1">
    <location>
        <begin position="30"/>
        <end position="112"/>
    </location>
</feature>